<dbReference type="EMBL" id="JASCZI010184375">
    <property type="protein sequence ID" value="MED6190087.1"/>
    <property type="molecule type" value="Genomic_DNA"/>
</dbReference>
<dbReference type="InterPro" id="IPR006045">
    <property type="entry name" value="Cupin_1"/>
</dbReference>
<dbReference type="SMART" id="SM00835">
    <property type="entry name" value="Cupin_1"/>
    <property type="match status" value="1"/>
</dbReference>
<feature type="signal peptide" evidence="2">
    <location>
        <begin position="1"/>
        <end position="23"/>
    </location>
</feature>
<dbReference type="Proteomes" id="UP001341840">
    <property type="component" value="Unassembled WGS sequence"/>
</dbReference>
<organism evidence="4 5">
    <name type="scientific">Stylosanthes scabra</name>
    <dbReference type="NCBI Taxonomy" id="79078"/>
    <lineage>
        <taxon>Eukaryota</taxon>
        <taxon>Viridiplantae</taxon>
        <taxon>Streptophyta</taxon>
        <taxon>Embryophyta</taxon>
        <taxon>Tracheophyta</taxon>
        <taxon>Spermatophyta</taxon>
        <taxon>Magnoliopsida</taxon>
        <taxon>eudicotyledons</taxon>
        <taxon>Gunneridae</taxon>
        <taxon>Pentapetalae</taxon>
        <taxon>rosids</taxon>
        <taxon>fabids</taxon>
        <taxon>Fabales</taxon>
        <taxon>Fabaceae</taxon>
        <taxon>Papilionoideae</taxon>
        <taxon>50 kb inversion clade</taxon>
        <taxon>dalbergioids sensu lato</taxon>
        <taxon>Dalbergieae</taxon>
        <taxon>Pterocarpus clade</taxon>
        <taxon>Stylosanthes</taxon>
    </lineage>
</organism>
<name>A0ABU6WW57_9FABA</name>
<feature type="domain" description="Cupin type-1" evidence="3">
    <location>
        <begin position="39"/>
        <end position="238"/>
    </location>
</feature>
<proteinExistence type="predicted"/>
<dbReference type="SUPFAM" id="SSF51182">
    <property type="entry name" value="RmlC-like cupins"/>
    <property type="match status" value="1"/>
</dbReference>
<feature type="region of interest" description="Disordered" evidence="1">
    <location>
        <begin position="268"/>
        <end position="290"/>
    </location>
</feature>
<evidence type="ECO:0000256" key="1">
    <source>
        <dbReference type="SAM" id="MobiDB-lite"/>
    </source>
</evidence>
<protein>
    <recommendedName>
        <fullName evidence="3">Cupin type-1 domain-containing protein</fullName>
    </recommendedName>
</protein>
<evidence type="ECO:0000313" key="5">
    <source>
        <dbReference type="Proteomes" id="UP001341840"/>
    </source>
</evidence>
<keyword evidence="2" id="KW-0732">Signal</keyword>
<dbReference type="InterPro" id="IPR050253">
    <property type="entry name" value="Seed_Storage-Functional"/>
</dbReference>
<dbReference type="Gene3D" id="2.60.120.10">
    <property type="entry name" value="Jelly Rolls"/>
    <property type="match status" value="1"/>
</dbReference>
<dbReference type="InterPro" id="IPR011051">
    <property type="entry name" value="RmlC_Cupin_sf"/>
</dbReference>
<dbReference type="PANTHER" id="PTHR31189:SF77">
    <property type="entry name" value="GLYCININ G3"/>
    <property type="match status" value="1"/>
</dbReference>
<dbReference type="CDD" id="cd02242">
    <property type="entry name" value="cupin_11S_legumin_N"/>
    <property type="match status" value="1"/>
</dbReference>
<feature type="chain" id="PRO_5046591114" description="Cupin type-1 domain-containing protein" evidence="2">
    <location>
        <begin position="24"/>
        <end position="290"/>
    </location>
</feature>
<sequence>MAMAKLLLPLSLCFCLLLLGVSSSAFRQQSDEENACQFQRLTAQKPDNRIDSEGGFIETWNPNTQEFRCAGAALSRCTLRRNALRRPYYSNAPQQIFVQQGSGYFGLIFPGCPGTIEEPIQASQSQKSQMEKESHQKVHRFKEGDLIAVPHGVAFWMYNDQDTDVVTLCFMQTESPHNQLDNFPRKFNLAGKQEQEFLQYQHQFSPRDHHEGEGGNIFSGFTPEFLSHAFQVDREIVQNLRGENERREQGAIVTVRGGDLRILSPEREQFEEDEERGMENGIEETLCTAR</sequence>
<reference evidence="4 5" key="1">
    <citation type="journal article" date="2023" name="Plants (Basel)">
        <title>Bridging the Gap: Combining Genomics and Transcriptomics Approaches to Understand Stylosanthes scabra, an Orphan Legume from the Brazilian Caatinga.</title>
        <authorList>
            <person name="Ferreira-Neto J.R.C."/>
            <person name="da Silva M.D."/>
            <person name="Binneck E."/>
            <person name="de Melo N.F."/>
            <person name="da Silva R.H."/>
            <person name="de Melo A.L.T.M."/>
            <person name="Pandolfi V."/>
            <person name="Bustamante F.O."/>
            <person name="Brasileiro-Vidal A.C."/>
            <person name="Benko-Iseppon A.M."/>
        </authorList>
    </citation>
    <scope>NUCLEOTIDE SEQUENCE [LARGE SCALE GENOMIC DNA]</scope>
    <source>
        <tissue evidence="4">Leaves</tissue>
    </source>
</reference>
<gene>
    <name evidence="4" type="ORF">PIB30_102314</name>
</gene>
<dbReference type="Pfam" id="PF00190">
    <property type="entry name" value="Cupin_1"/>
    <property type="match status" value="1"/>
</dbReference>
<feature type="non-terminal residue" evidence="4">
    <location>
        <position position="290"/>
    </location>
</feature>
<dbReference type="PANTHER" id="PTHR31189">
    <property type="entry name" value="OS03G0336100 PROTEIN-RELATED"/>
    <property type="match status" value="1"/>
</dbReference>
<evidence type="ECO:0000313" key="4">
    <source>
        <dbReference type="EMBL" id="MED6190087.1"/>
    </source>
</evidence>
<evidence type="ECO:0000259" key="3">
    <source>
        <dbReference type="SMART" id="SM00835"/>
    </source>
</evidence>
<keyword evidence="5" id="KW-1185">Reference proteome</keyword>
<comment type="caution">
    <text evidence="4">The sequence shown here is derived from an EMBL/GenBank/DDBJ whole genome shotgun (WGS) entry which is preliminary data.</text>
</comment>
<accession>A0ABU6WW57</accession>
<dbReference type="InterPro" id="IPR014710">
    <property type="entry name" value="RmlC-like_jellyroll"/>
</dbReference>
<evidence type="ECO:0000256" key="2">
    <source>
        <dbReference type="SAM" id="SignalP"/>
    </source>
</evidence>